<name>A0A6L9UEA0_9HYPH</name>
<proteinExistence type="predicted"/>
<dbReference type="EMBL" id="WUEY01000028">
    <property type="protein sequence ID" value="NEI74315.1"/>
    <property type="molecule type" value="Genomic_DNA"/>
</dbReference>
<evidence type="ECO:0000313" key="4">
    <source>
        <dbReference type="Proteomes" id="UP000483035"/>
    </source>
</evidence>
<sequence>MKEFRNVCARCFSDADLKEMIRAHAGPKGCYFCGRRDAVTMPFDEVVEFILERIEAFYGRAGDQLPYESREGGYQGWHIDSYDMIRDQIELDLPRDGDGQLFGAIVDGIGDEVWCEYDWLTLEPDESLRFSWGRFCEIVKHGRRFFFHDMGRSKDNDPDSRSPFELLGSVCRHAEEAGLVVNIPAGFKLFRARSRKSRRPLKTPAELGPPPDHLATQSNRMNPPGISMFYGADRRGLAIAEIRNTMASVGCFATLRPVRILDLAHLPSIPGFFSTADRMQRLILAFLSDFADIIIEPVERTDRVNVDYIPTQVFTEFIRDFDFDGGKIDGLRYRSATREKGTNYVLFAGQGEVVGAAPPDPFMRTAPWLDLVAVKQVRL</sequence>
<reference evidence="3 4" key="1">
    <citation type="submission" date="2019-12" db="EMBL/GenBank/DDBJ databases">
        <title>Rhizobium genotypes associated with high levels of biological nitrogen fixation by grain legumes in a temperate-maritime cropping system.</title>
        <authorList>
            <person name="Maluk M."/>
            <person name="Francesc Ferrando Molina F."/>
            <person name="Lopez Del Egido L."/>
            <person name="Lafos M."/>
            <person name="Langarica-Fuentes A."/>
            <person name="Gebre Yohannes G."/>
            <person name="Young M.W."/>
            <person name="Martin P."/>
            <person name="Gantlett R."/>
            <person name="Kenicer G."/>
            <person name="Hawes C."/>
            <person name="Begg G.S."/>
            <person name="Quilliam R.S."/>
            <person name="Squire G.R."/>
            <person name="Poole P.S."/>
            <person name="Young P.W."/>
            <person name="Iannetta P.M."/>
            <person name="James E.K."/>
        </authorList>
    </citation>
    <scope>NUCLEOTIDE SEQUENCE [LARGE SCALE GENOMIC DNA]</scope>
    <source>
        <strain evidence="3 4">JHI1118</strain>
    </source>
</reference>
<dbReference type="Pfam" id="PF08808">
    <property type="entry name" value="RES"/>
    <property type="match status" value="1"/>
</dbReference>
<gene>
    <name evidence="3" type="ORF">GR212_32690</name>
</gene>
<organism evidence="3 4">
    <name type="scientific">Rhizobium lusitanum</name>
    <dbReference type="NCBI Taxonomy" id="293958"/>
    <lineage>
        <taxon>Bacteria</taxon>
        <taxon>Pseudomonadati</taxon>
        <taxon>Pseudomonadota</taxon>
        <taxon>Alphaproteobacteria</taxon>
        <taxon>Hyphomicrobiales</taxon>
        <taxon>Rhizobiaceae</taxon>
        <taxon>Rhizobium/Agrobacterium group</taxon>
        <taxon>Rhizobium</taxon>
    </lineage>
</organism>
<evidence type="ECO:0000256" key="1">
    <source>
        <dbReference type="SAM" id="MobiDB-lite"/>
    </source>
</evidence>
<dbReference type="AlphaFoldDB" id="A0A6L9UEA0"/>
<evidence type="ECO:0000313" key="3">
    <source>
        <dbReference type="EMBL" id="NEI74315.1"/>
    </source>
</evidence>
<dbReference type="InterPro" id="IPR041206">
    <property type="entry name" value="HEPN/RES_NTD1"/>
</dbReference>
<dbReference type="RefSeq" id="WP_163993443.1">
    <property type="nucleotide sequence ID" value="NZ_WUEY01000028.1"/>
</dbReference>
<dbReference type="Pfam" id="PF18870">
    <property type="entry name" value="HEPN_RES_NTD1"/>
    <property type="match status" value="1"/>
</dbReference>
<feature type="domain" description="RES" evidence="2">
    <location>
        <begin position="210"/>
        <end position="357"/>
    </location>
</feature>
<dbReference type="InterPro" id="IPR014914">
    <property type="entry name" value="RES_dom"/>
</dbReference>
<dbReference type="Proteomes" id="UP000483035">
    <property type="component" value="Unassembled WGS sequence"/>
</dbReference>
<accession>A0A6L9UEA0</accession>
<comment type="caution">
    <text evidence="3">The sequence shown here is derived from an EMBL/GenBank/DDBJ whole genome shotgun (WGS) entry which is preliminary data.</text>
</comment>
<dbReference type="SMART" id="SM00953">
    <property type="entry name" value="RES"/>
    <property type="match status" value="1"/>
</dbReference>
<evidence type="ECO:0000259" key="2">
    <source>
        <dbReference type="SMART" id="SM00953"/>
    </source>
</evidence>
<protein>
    <submittedName>
        <fullName evidence="3">RES domain-containing protein</fullName>
    </submittedName>
</protein>
<feature type="region of interest" description="Disordered" evidence="1">
    <location>
        <begin position="198"/>
        <end position="219"/>
    </location>
</feature>